<dbReference type="PROSITE" id="PS51873">
    <property type="entry name" value="TRIAD"/>
    <property type="match status" value="1"/>
</dbReference>
<dbReference type="GO" id="GO:0061630">
    <property type="term" value="F:ubiquitin protein ligase activity"/>
    <property type="evidence" value="ECO:0007669"/>
    <property type="project" value="UniProtKB-EC"/>
</dbReference>
<dbReference type="AlphaFoldDB" id="R0J042"/>
<reference evidence="13 14" key="2">
    <citation type="journal article" date="2013" name="PLoS Genet.">
        <title>Comparative genome structure, secondary metabolite, and effector coding capacity across Cochliobolus pathogens.</title>
        <authorList>
            <person name="Condon B.J."/>
            <person name="Leng Y."/>
            <person name="Wu D."/>
            <person name="Bushley K.E."/>
            <person name="Ohm R.A."/>
            <person name="Otillar R."/>
            <person name="Martin J."/>
            <person name="Schackwitz W."/>
            <person name="Grimwood J."/>
            <person name="MohdZainudin N."/>
            <person name="Xue C."/>
            <person name="Wang R."/>
            <person name="Manning V.A."/>
            <person name="Dhillon B."/>
            <person name="Tu Z.J."/>
            <person name="Steffenson B.J."/>
            <person name="Salamov A."/>
            <person name="Sun H."/>
            <person name="Lowry S."/>
            <person name="LaButti K."/>
            <person name="Han J."/>
            <person name="Copeland A."/>
            <person name="Lindquist E."/>
            <person name="Barry K."/>
            <person name="Schmutz J."/>
            <person name="Baker S.E."/>
            <person name="Ciuffetti L.M."/>
            <person name="Grigoriev I.V."/>
            <person name="Zhong S."/>
            <person name="Turgeon B.G."/>
        </authorList>
    </citation>
    <scope>NUCLEOTIDE SEQUENCE [LARGE SCALE GENOMIC DNA]</scope>
    <source>
        <strain evidence="14">28A</strain>
    </source>
</reference>
<proteinExistence type="predicted"/>
<evidence type="ECO:0000256" key="9">
    <source>
        <dbReference type="ARBA" id="ARBA00022833"/>
    </source>
</evidence>
<dbReference type="EMBL" id="KB908493">
    <property type="protein sequence ID" value="EOA90380.1"/>
    <property type="molecule type" value="Genomic_DNA"/>
</dbReference>
<dbReference type="STRING" id="671987.R0J042"/>
<dbReference type="Pfam" id="PF01485">
    <property type="entry name" value="IBR"/>
    <property type="match status" value="1"/>
</dbReference>
<keyword evidence="5" id="KW-0479">Metal-binding</keyword>
<evidence type="ECO:0000313" key="14">
    <source>
        <dbReference type="Proteomes" id="UP000016935"/>
    </source>
</evidence>
<gene>
    <name evidence="13" type="ORF">SETTUDRAFT_103320</name>
</gene>
<accession>R0J042</accession>
<dbReference type="HOGENOM" id="CLU_057738_3_0_1"/>
<dbReference type="GeneID" id="19394979"/>
<keyword evidence="8" id="KW-0833">Ubl conjugation pathway</keyword>
<dbReference type="InterPro" id="IPR054694">
    <property type="entry name" value="Parkin-like_IBR"/>
</dbReference>
<dbReference type="Gene3D" id="3.30.40.10">
    <property type="entry name" value="Zinc/RING finger domain, C3HC4 (zinc finger)"/>
    <property type="match status" value="1"/>
</dbReference>
<dbReference type="InterPro" id="IPR031127">
    <property type="entry name" value="E3_UB_ligase_RBR"/>
</dbReference>
<dbReference type="PROSITE" id="PS50089">
    <property type="entry name" value="ZF_RING_2"/>
    <property type="match status" value="1"/>
</dbReference>
<keyword evidence="7 10" id="KW-0863">Zinc-finger</keyword>
<dbReference type="PANTHER" id="PTHR11685">
    <property type="entry name" value="RBR FAMILY RING FINGER AND IBR DOMAIN-CONTAINING"/>
    <property type="match status" value="1"/>
</dbReference>
<keyword evidence="14" id="KW-1185">Reference proteome</keyword>
<evidence type="ECO:0000256" key="1">
    <source>
        <dbReference type="ARBA" id="ARBA00001798"/>
    </source>
</evidence>
<keyword evidence="9" id="KW-0862">Zinc</keyword>
<evidence type="ECO:0000256" key="5">
    <source>
        <dbReference type="ARBA" id="ARBA00022723"/>
    </source>
</evidence>
<dbReference type="CDD" id="cd20335">
    <property type="entry name" value="BRcat_RBR"/>
    <property type="match status" value="1"/>
</dbReference>
<dbReference type="InterPro" id="IPR002867">
    <property type="entry name" value="IBR_dom"/>
</dbReference>
<organism evidence="13 14">
    <name type="scientific">Exserohilum turcicum (strain 28A)</name>
    <name type="common">Northern leaf blight fungus</name>
    <name type="synonym">Setosphaeria turcica</name>
    <dbReference type="NCBI Taxonomy" id="671987"/>
    <lineage>
        <taxon>Eukaryota</taxon>
        <taxon>Fungi</taxon>
        <taxon>Dikarya</taxon>
        <taxon>Ascomycota</taxon>
        <taxon>Pezizomycotina</taxon>
        <taxon>Dothideomycetes</taxon>
        <taxon>Pleosporomycetidae</taxon>
        <taxon>Pleosporales</taxon>
        <taxon>Pleosporineae</taxon>
        <taxon>Pleosporaceae</taxon>
        <taxon>Exserohilum</taxon>
    </lineage>
</organism>
<evidence type="ECO:0000256" key="7">
    <source>
        <dbReference type="ARBA" id="ARBA00022771"/>
    </source>
</evidence>
<dbReference type="OrthoDB" id="1431934at2759"/>
<dbReference type="GO" id="GO:0008270">
    <property type="term" value="F:zinc ion binding"/>
    <property type="evidence" value="ECO:0007669"/>
    <property type="project" value="UniProtKB-KW"/>
</dbReference>
<evidence type="ECO:0000256" key="8">
    <source>
        <dbReference type="ARBA" id="ARBA00022786"/>
    </source>
</evidence>
<protein>
    <recommendedName>
        <fullName evidence="3">RBR-type E3 ubiquitin transferase</fullName>
        <ecNumber evidence="3">2.3.2.31</ecNumber>
    </recommendedName>
</protein>
<reference evidence="13 14" key="1">
    <citation type="journal article" date="2012" name="PLoS Pathog.">
        <title>Diverse lifestyles and strategies of plant pathogenesis encoded in the genomes of eighteen Dothideomycetes fungi.</title>
        <authorList>
            <person name="Ohm R.A."/>
            <person name="Feau N."/>
            <person name="Henrissat B."/>
            <person name="Schoch C.L."/>
            <person name="Horwitz B.A."/>
            <person name="Barry K.W."/>
            <person name="Condon B.J."/>
            <person name="Copeland A.C."/>
            <person name="Dhillon B."/>
            <person name="Glaser F."/>
            <person name="Hesse C.N."/>
            <person name="Kosti I."/>
            <person name="LaButti K."/>
            <person name="Lindquist E.A."/>
            <person name="Lucas S."/>
            <person name="Salamov A.A."/>
            <person name="Bradshaw R.E."/>
            <person name="Ciuffetti L."/>
            <person name="Hamelin R.C."/>
            <person name="Kema G.H.J."/>
            <person name="Lawrence C."/>
            <person name="Scott J.A."/>
            <person name="Spatafora J.W."/>
            <person name="Turgeon B.G."/>
            <person name="de Wit P.J.G.M."/>
            <person name="Zhong S."/>
            <person name="Goodwin S.B."/>
            <person name="Grigoriev I.V."/>
        </authorList>
    </citation>
    <scope>NUCLEOTIDE SEQUENCE [LARGE SCALE GENOMIC DNA]</scope>
    <source>
        <strain evidence="14">28A</strain>
    </source>
</reference>
<dbReference type="RefSeq" id="XP_008022239.1">
    <property type="nucleotide sequence ID" value="XM_008024048.1"/>
</dbReference>
<evidence type="ECO:0000259" key="12">
    <source>
        <dbReference type="PROSITE" id="PS51873"/>
    </source>
</evidence>
<evidence type="ECO:0000256" key="4">
    <source>
        <dbReference type="ARBA" id="ARBA00022679"/>
    </source>
</evidence>
<dbReference type="CDD" id="cd20336">
    <property type="entry name" value="Rcat_RBR"/>
    <property type="match status" value="1"/>
</dbReference>
<dbReference type="SUPFAM" id="SSF57850">
    <property type="entry name" value="RING/U-box"/>
    <property type="match status" value="3"/>
</dbReference>
<dbReference type="EC" id="2.3.2.31" evidence="3"/>
<comment type="pathway">
    <text evidence="2">Protein modification; protein ubiquitination.</text>
</comment>
<dbReference type="InterPro" id="IPR013083">
    <property type="entry name" value="Znf_RING/FYVE/PHD"/>
</dbReference>
<feature type="domain" description="RING-type" evidence="11">
    <location>
        <begin position="66"/>
        <end position="114"/>
    </location>
</feature>
<evidence type="ECO:0000259" key="11">
    <source>
        <dbReference type="PROSITE" id="PS50089"/>
    </source>
</evidence>
<dbReference type="GO" id="GO:0016567">
    <property type="term" value="P:protein ubiquitination"/>
    <property type="evidence" value="ECO:0007669"/>
    <property type="project" value="InterPro"/>
</dbReference>
<evidence type="ECO:0000256" key="3">
    <source>
        <dbReference type="ARBA" id="ARBA00012251"/>
    </source>
</evidence>
<dbReference type="Proteomes" id="UP000016935">
    <property type="component" value="Unassembled WGS sequence"/>
</dbReference>
<sequence length="312" mass="34924">MAKDKYWKNCKKCRHMKKVSQRRLKAAVSSHSCGMVVQRQLNKAISTHTPSKGGIPTKTPISVRECAVCLVSAPIQDFPQLASCNHIPDVCHDCFFEWLDQKMATHDTNSIACPSSDCEALIIHQDVQKYASPEVFARFDELSMRSLLSTDPEFLYCPAVGCNSGQIHSSGVEGPIFRCAACGYRICTAHTPMIPFHENESCTQYNERIEIEKLECGTKKERALVRKKQDEASIALLKRETRECPGCGSYIEKIHGCDHMTCTRKGCGFEFCYICRAPYAGARGIRTVGNLAHAPSCRHHSTRLPRFPTFAQ</sequence>
<feature type="domain" description="RING-type" evidence="12">
    <location>
        <begin position="62"/>
        <end position="297"/>
    </location>
</feature>
<dbReference type="eggNOG" id="KOG1815">
    <property type="taxonomic scope" value="Eukaryota"/>
</dbReference>
<comment type="catalytic activity">
    <reaction evidence="1">
        <text>[E2 ubiquitin-conjugating enzyme]-S-ubiquitinyl-L-cysteine + [acceptor protein]-L-lysine = [E2 ubiquitin-conjugating enzyme]-L-cysteine + [acceptor protein]-N(6)-ubiquitinyl-L-lysine.</text>
        <dbReference type="EC" id="2.3.2.31"/>
    </reaction>
</comment>
<evidence type="ECO:0000313" key="13">
    <source>
        <dbReference type="EMBL" id="EOA90380.1"/>
    </source>
</evidence>
<keyword evidence="4" id="KW-0808">Transferase</keyword>
<keyword evidence="6" id="KW-0677">Repeat</keyword>
<evidence type="ECO:0000256" key="10">
    <source>
        <dbReference type="PROSITE-ProRule" id="PRU00175"/>
    </source>
</evidence>
<name>R0J042_EXST2</name>
<evidence type="ECO:0000256" key="6">
    <source>
        <dbReference type="ARBA" id="ARBA00022737"/>
    </source>
</evidence>
<dbReference type="Gene3D" id="1.20.120.1750">
    <property type="match status" value="1"/>
</dbReference>
<evidence type="ECO:0000256" key="2">
    <source>
        <dbReference type="ARBA" id="ARBA00004906"/>
    </source>
</evidence>
<dbReference type="InterPro" id="IPR001841">
    <property type="entry name" value="Znf_RING"/>
</dbReference>
<dbReference type="Pfam" id="PF22605">
    <property type="entry name" value="IBR_2"/>
    <property type="match status" value="1"/>
</dbReference>
<dbReference type="InterPro" id="IPR044066">
    <property type="entry name" value="TRIAD_supradom"/>
</dbReference>
<dbReference type="SMART" id="SM00647">
    <property type="entry name" value="IBR"/>
    <property type="match status" value="2"/>
</dbReference>